<keyword evidence="1" id="KW-0812">Transmembrane</keyword>
<reference evidence="2" key="1">
    <citation type="submission" date="2020-10" db="EMBL/GenBank/DDBJ databases">
        <title>Unveiling of a novel bifunctional photoreceptor, Dualchrome1, isolated from a cosmopolitan green alga.</title>
        <authorList>
            <person name="Suzuki S."/>
            <person name="Kawachi M."/>
        </authorList>
    </citation>
    <scope>NUCLEOTIDE SEQUENCE</scope>
    <source>
        <strain evidence="2">NIES 2893</strain>
    </source>
</reference>
<comment type="caution">
    <text evidence="2">The sequence shown here is derived from an EMBL/GenBank/DDBJ whole genome shotgun (WGS) entry which is preliminary data.</text>
</comment>
<dbReference type="EMBL" id="BNJQ01000035">
    <property type="protein sequence ID" value="GHP11551.1"/>
    <property type="molecule type" value="Genomic_DNA"/>
</dbReference>
<dbReference type="PROSITE" id="PS51257">
    <property type="entry name" value="PROKAR_LIPOPROTEIN"/>
    <property type="match status" value="1"/>
</dbReference>
<name>A0A830I1E5_9CHLO</name>
<evidence type="ECO:0000313" key="2">
    <source>
        <dbReference type="EMBL" id="GHP11551.1"/>
    </source>
</evidence>
<proteinExistence type="predicted"/>
<protein>
    <submittedName>
        <fullName evidence="2">Uncharacterized protein</fullName>
    </submittedName>
</protein>
<sequence length="102" mass="10462">MSLLSRGSQSGGISNRVTYVLLHVLAAGTAVAGCAVVHLRRTKQQAQETGIPLGAQDFGIEPLASDPMQAMSQVLAAAKLGAKALMTRREGSTSTGPSGNQN</sequence>
<keyword evidence="1" id="KW-1133">Transmembrane helix</keyword>
<keyword evidence="3" id="KW-1185">Reference proteome</keyword>
<gene>
    <name evidence="2" type="ORF">PPROV_001027900</name>
</gene>
<organism evidence="2 3">
    <name type="scientific">Pycnococcus provasolii</name>
    <dbReference type="NCBI Taxonomy" id="41880"/>
    <lineage>
        <taxon>Eukaryota</taxon>
        <taxon>Viridiplantae</taxon>
        <taxon>Chlorophyta</taxon>
        <taxon>Pseudoscourfieldiophyceae</taxon>
        <taxon>Pseudoscourfieldiales</taxon>
        <taxon>Pycnococcaceae</taxon>
        <taxon>Pycnococcus</taxon>
    </lineage>
</organism>
<dbReference type="AlphaFoldDB" id="A0A830I1E5"/>
<accession>A0A830I1E5</accession>
<dbReference type="Proteomes" id="UP000660262">
    <property type="component" value="Unassembled WGS sequence"/>
</dbReference>
<feature type="transmembrane region" description="Helical" evidence="1">
    <location>
        <begin position="20"/>
        <end position="39"/>
    </location>
</feature>
<evidence type="ECO:0000256" key="1">
    <source>
        <dbReference type="SAM" id="Phobius"/>
    </source>
</evidence>
<evidence type="ECO:0000313" key="3">
    <source>
        <dbReference type="Proteomes" id="UP000660262"/>
    </source>
</evidence>
<keyword evidence="1" id="KW-0472">Membrane</keyword>